<dbReference type="Gene3D" id="1.10.3210.10">
    <property type="entry name" value="Hypothetical protein af1432"/>
    <property type="match status" value="1"/>
</dbReference>
<dbReference type="InterPro" id="IPR006675">
    <property type="entry name" value="HDIG_dom"/>
</dbReference>
<gene>
    <name evidence="2" type="ORF">NKW50_16070</name>
</gene>
<dbReference type="EMBL" id="JAMYZZ010000085">
    <property type="protein sequence ID" value="MCP1260080.1"/>
    <property type="molecule type" value="Genomic_DNA"/>
</dbReference>
<dbReference type="CDD" id="cd00077">
    <property type="entry name" value="HDc"/>
    <property type="match status" value="1"/>
</dbReference>
<dbReference type="InterPro" id="IPR052020">
    <property type="entry name" value="Cyclic_di-GMP/3'3'-cGAMP_PDE"/>
</dbReference>
<dbReference type="PANTHER" id="PTHR45228">
    <property type="entry name" value="CYCLIC DI-GMP PHOSPHODIESTERASE TM_0186-RELATED"/>
    <property type="match status" value="1"/>
</dbReference>
<dbReference type="NCBIfam" id="TIGR00277">
    <property type="entry name" value="HDIG"/>
    <property type="match status" value="1"/>
</dbReference>
<dbReference type="RefSeq" id="WP_253544538.1">
    <property type="nucleotide sequence ID" value="NZ_JAMYZY010000091.1"/>
</dbReference>
<feature type="domain" description="HD-GYP" evidence="1">
    <location>
        <begin position="11"/>
        <end position="208"/>
    </location>
</feature>
<proteinExistence type="predicted"/>
<evidence type="ECO:0000313" key="2">
    <source>
        <dbReference type="EMBL" id="MCP1260080.1"/>
    </source>
</evidence>
<dbReference type="SUPFAM" id="SSF109604">
    <property type="entry name" value="HD-domain/PDEase-like"/>
    <property type="match status" value="1"/>
</dbReference>
<reference evidence="2 3" key="1">
    <citation type="submission" date="2022-06" db="EMBL/GenBank/DDBJ databases">
        <title>Acetobacer genomes from food samples.</title>
        <authorList>
            <person name="Sombolestani A."/>
        </authorList>
    </citation>
    <scope>NUCLEOTIDE SEQUENCE [LARGE SCALE GENOMIC DNA]</scope>
    <source>
        <strain evidence="2 3">R-83285</strain>
    </source>
</reference>
<evidence type="ECO:0000313" key="3">
    <source>
        <dbReference type="Proteomes" id="UP001523528"/>
    </source>
</evidence>
<organism evidence="2 3">
    <name type="scientific">Acetobacter lambici</name>
    <dbReference type="NCBI Taxonomy" id="1332824"/>
    <lineage>
        <taxon>Bacteria</taxon>
        <taxon>Pseudomonadati</taxon>
        <taxon>Pseudomonadota</taxon>
        <taxon>Alphaproteobacteria</taxon>
        <taxon>Acetobacterales</taxon>
        <taxon>Acetobacteraceae</taxon>
        <taxon>Acetobacter</taxon>
    </lineage>
</organism>
<dbReference type="InterPro" id="IPR037522">
    <property type="entry name" value="HD_GYP_dom"/>
</dbReference>
<keyword evidence="3" id="KW-1185">Reference proteome</keyword>
<evidence type="ECO:0000259" key="1">
    <source>
        <dbReference type="PROSITE" id="PS51832"/>
    </source>
</evidence>
<dbReference type="PROSITE" id="PS51832">
    <property type="entry name" value="HD_GYP"/>
    <property type="match status" value="1"/>
</dbReference>
<accession>A0ABT1F4D1</accession>
<dbReference type="SMART" id="SM00471">
    <property type="entry name" value="HDc"/>
    <property type="match status" value="1"/>
</dbReference>
<name>A0ABT1F4D1_9PROT</name>
<sequence>MTVIFPSVQRVELSPAAGTGQLRELAIQAGEELEGHGKRVASMAPLILLAAGAYSERWILLKLGALLHDIGKRHIPSEILNAPRRLTQTEWVLMQQHPVFGLDILRKSVRNLPQDVADCVLLHHERWDGKGYPTGLAGEAIPLFARIVAIADFIDALASPRCYKPAVPMPIVRKLIDRESGLMFDPVLAEVTLLIWERLIHARWRADRRPAFTTR</sequence>
<dbReference type="Proteomes" id="UP001523528">
    <property type="component" value="Unassembled WGS sequence"/>
</dbReference>
<comment type="caution">
    <text evidence="2">The sequence shown here is derived from an EMBL/GenBank/DDBJ whole genome shotgun (WGS) entry which is preliminary data.</text>
</comment>
<protein>
    <submittedName>
        <fullName evidence="2">HD domain-containing protein</fullName>
    </submittedName>
</protein>
<dbReference type="InterPro" id="IPR003607">
    <property type="entry name" value="HD/PDEase_dom"/>
</dbReference>
<dbReference type="Pfam" id="PF13487">
    <property type="entry name" value="HD_5"/>
    <property type="match status" value="1"/>
</dbReference>